<evidence type="ECO:0000256" key="1">
    <source>
        <dbReference type="ARBA" id="ARBA00009209"/>
    </source>
</evidence>
<dbReference type="InterPro" id="IPR012341">
    <property type="entry name" value="6hp_glycosidase-like_sf"/>
</dbReference>
<dbReference type="PRINTS" id="PR00735">
    <property type="entry name" value="GLHYDRLASE8"/>
</dbReference>
<reference evidence="6" key="1">
    <citation type="journal article" date="2019" name="Int. J. Syst. Evol. Microbiol.">
        <title>The Global Catalogue of Microorganisms (GCM) 10K type strain sequencing project: providing services to taxonomists for standard genome sequencing and annotation.</title>
        <authorList>
            <consortium name="The Broad Institute Genomics Platform"/>
            <consortium name="The Broad Institute Genome Sequencing Center for Infectious Disease"/>
            <person name="Wu L."/>
            <person name="Ma J."/>
        </authorList>
    </citation>
    <scope>NUCLEOTIDE SEQUENCE [LARGE SCALE GENOMIC DNA]</scope>
    <source>
        <strain evidence="6">KLKA75</strain>
    </source>
</reference>
<keyword evidence="4" id="KW-0732">Signal</keyword>
<dbReference type="InterPro" id="IPR002037">
    <property type="entry name" value="Glyco_hydro_8"/>
</dbReference>
<dbReference type="SUPFAM" id="SSF48208">
    <property type="entry name" value="Six-hairpin glycosidases"/>
    <property type="match status" value="1"/>
</dbReference>
<feature type="signal peptide" evidence="4">
    <location>
        <begin position="1"/>
        <end position="24"/>
    </location>
</feature>
<evidence type="ECO:0000313" key="5">
    <source>
        <dbReference type="EMBL" id="MFC4907557.1"/>
    </source>
</evidence>
<dbReference type="RefSeq" id="WP_378253403.1">
    <property type="nucleotide sequence ID" value="NZ_JBHSIT010000002.1"/>
</dbReference>
<proteinExistence type="inferred from homology"/>
<dbReference type="Pfam" id="PF01270">
    <property type="entry name" value="Glyco_hydro_8"/>
    <property type="match status" value="1"/>
</dbReference>
<evidence type="ECO:0000256" key="3">
    <source>
        <dbReference type="ARBA" id="ARBA00023295"/>
    </source>
</evidence>
<keyword evidence="6" id="KW-1185">Reference proteome</keyword>
<dbReference type="Proteomes" id="UP001595872">
    <property type="component" value="Unassembled WGS sequence"/>
</dbReference>
<protein>
    <submittedName>
        <fullName evidence="5">Glycosyl hydrolase family 8</fullName>
    </submittedName>
</protein>
<keyword evidence="3" id="KW-0326">Glycosidase</keyword>
<sequence>MLRRIGRGTVAGAAVCIGACTAVAGLAACAGRASDARPVSADAADAVSAGKSASGPARPFGAHAFEYAAGTIRPSGSKAAVDKAVLAVYQQWKKSFVQNRCGNGWYQVHSPDADHPYVAEAQGYGMVITALMAGADADAKKIFDGLVKYVLAHPSANNRDLLAAEQDANCKSVDGSDSATDGDMDVAYGLLLADRQWGSSGAYDYKQLAVKHINAIKKSETNPATHLLLLGDWSDASESHYWTSRSSDWMPDHFRAFRKATGDASWDTIRAAHQKVVADLQNRYASRTGLLPDFVVDTKTAPKPASGEVLEGPHDGDYSWNACRDPWRLGTDALTSGDAASLASARKLNSWIRTATGDDPEKVYTGYKLSGSAFDKGHDMAFTAPFAVAAATDPGSRAWLDALWKKLAGTPVDPGLYYGASVQLQSMIVVSGNYWTP</sequence>
<dbReference type="EMBL" id="JBHSIT010000002">
    <property type="protein sequence ID" value="MFC4907557.1"/>
    <property type="molecule type" value="Genomic_DNA"/>
</dbReference>
<dbReference type="Gene3D" id="1.50.10.10">
    <property type="match status" value="1"/>
</dbReference>
<evidence type="ECO:0000313" key="6">
    <source>
        <dbReference type="Proteomes" id="UP001595872"/>
    </source>
</evidence>
<organism evidence="5 6">
    <name type="scientific">Actinomadura gamaensis</name>
    <dbReference type="NCBI Taxonomy" id="1763541"/>
    <lineage>
        <taxon>Bacteria</taxon>
        <taxon>Bacillati</taxon>
        <taxon>Actinomycetota</taxon>
        <taxon>Actinomycetes</taxon>
        <taxon>Streptosporangiales</taxon>
        <taxon>Thermomonosporaceae</taxon>
        <taxon>Actinomadura</taxon>
    </lineage>
</organism>
<comment type="similarity">
    <text evidence="1">Belongs to the glycosyl hydrolase 8 (cellulase D) family.</text>
</comment>
<comment type="caution">
    <text evidence="5">The sequence shown here is derived from an EMBL/GenBank/DDBJ whole genome shotgun (WGS) entry which is preliminary data.</text>
</comment>
<dbReference type="GO" id="GO:0016787">
    <property type="term" value="F:hydrolase activity"/>
    <property type="evidence" value="ECO:0007669"/>
    <property type="project" value="UniProtKB-KW"/>
</dbReference>
<evidence type="ECO:0000256" key="4">
    <source>
        <dbReference type="SAM" id="SignalP"/>
    </source>
</evidence>
<dbReference type="PROSITE" id="PS51257">
    <property type="entry name" value="PROKAR_LIPOPROTEIN"/>
    <property type="match status" value="1"/>
</dbReference>
<evidence type="ECO:0000256" key="2">
    <source>
        <dbReference type="ARBA" id="ARBA00022801"/>
    </source>
</evidence>
<name>A0ABV9TTW8_9ACTN</name>
<gene>
    <name evidence="5" type="ORF">ACFPCY_09520</name>
</gene>
<accession>A0ABV9TTW8</accession>
<dbReference type="InterPro" id="IPR008928">
    <property type="entry name" value="6-hairpin_glycosidase_sf"/>
</dbReference>
<feature type="chain" id="PRO_5047421450" evidence="4">
    <location>
        <begin position="25"/>
        <end position="437"/>
    </location>
</feature>
<keyword evidence="2 5" id="KW-0378">Hydrolase</keyword>